<proteinExistence type="inferred from homology"/>
<evidence type="ECO:0000313" key="6">
    <source>
        <dbReference type="Proteomes" id="UP000550787"/>
    </source>
</evidence>
<organism evidence="5 6">
    <name type="scientific">Gluconacetobacter diazotrophicus</name>
    <name type="common">Acetobacter diazotrophicus</name>
    <dbReference type="NCBI Taxonomy" id="33996"/>
    <lineage>
        <taxon>Bacteria</taxon>
        <taxon>Pseudomonadati</taxon>
        <taxon>Pseudomonadota</taxon>
        <taxon>Alphaproteobacteria</taxon>
        <taxon>Acetobacterales</taxon>
        <taxon>Acetobacteraceae</taxon>
        <taxon>Gluconacetobacter</taxon>
    </lineage>
</organism>
<dbReference type="Proteomes" id="UP000550787">
    <property type="component" value="Unassembled WGS sequence"/>
</dbReference>
<dbReference type="HAMAP" id="MF_00688">
    <property type="entry name" value="Leu_Phe_trans"/>
    <property type="match status" value="1"/>
</dbReference>
<keyword evidence="1 4" id="KW-0963">Cytoplasm</keyword>
<dbReference type="GO" id="GO:0005737">
    <property type="term" value="C:cytoplasm"/>
    <property type="evidence" value="ECO:0007669"/>
    <property type="project" value="UniProtKB-SubCell"/>
</dbReference>
<dbReference type="Gene3D" id="3.40.630.70">
    <property type="entry name" value="Leucyl/phenylalanyl-tRNA-protein transferase, C-terminal domain"/>
    <property type="match status" value="1"/>
</dbReference>
<keyword evidence="3 4" id="KW-0012">Acyltransferase</keyword>
<dbReference type="EMBL" id="JABEQG010000013">
    <property type="protein sequence ID" value="MBB2156426.1"/>
    <property type="molecule type" value="Genomic_DNA"/>
</dbReference>
<dbReference type="EC" id="2.3.2.6" evidence="4"/>
<dbReference type="InterPro" id="IPR042203">
    <property type="entry name" value="Leu/Phe-tRNA_Trfase_C"/>
</dbReference>
<comment type="similarity">
    <text evidence="4">Belongs to the L/F-transferase family.</text>
</comment>
<evidence type="ECO:0000256" key="3">
    <source>
        <dbReference type="ARBA" id="ARBA00023315"/>
    </source>
</evidence>
<dbReference type="GO" id="GO:0030163">
    <property type="term" value="P:protein catabolic process"/>
    <property type="evidence" value="ECO:0007669"/>
    <property type="project" value="UniProtKB-UniRule"/>
</dbReference>
<reference evidence="5 6" key="1">
    <citation type="submission" date="2020-04" db="EMBL/GenBank/DDBJ databases">
        <title>Description of novel Gluconacetobacter.</title>
        <authorList>
            <person name="Sombolestani A."/>
        </authorList>
    </citation>
    <scope>NUCLEOTIDE SEQUENCE [LARGE SCALE GENOMIC DNA]</scope>
    <source>
        <strain evidence="5 6">LMG 7603</strain>
    </source>
</reference>
<evidence type="ECO:0000313" key="5">
    <source>
        <dbReference type="EMBL" id="MBB2156426.1"/>
    </source>
</evidence>
<comment type="catalytic activity">
    <reaction evidence="4">
        <text>N-terminal L-lysyl-[protein] + L-leucyl-tRNA(Leu) = N-terminal L-leucyl-L-lysyl-[protein] + tRNA(Leu) + H(+)</text>
        <dbReference type="Rhea" id="RHEA:12340"/>
        <dbReference type="Rhea" id="RHEA-COMP:9613"/>
        <dbReference type="Rhea" id="RHEA-COMP:9622"/>
        <dbReference type="Rhea" id="RHEA-COMP:12670"/>
        <dbReference type="Rhea" id="RHEA-COMP:12671"/>
        <dbReference type="ChEBI" id="CHEBI:15378"/>
        <dbReference type="ChEBI" id="CHEBI:65249"/>
        <dbReference type="ChEBI" id="CHEBI:78442"/>
        <dbReference type="ChEBI" id="CHEBI:78494"/>
        <dbReference type="ChEBI" id="CHEBI:133043"/>
        <dbReference type="EC" id="2.3.2.6"/>
    </reaction>
</comment>
<dbReference type="GO" id="GO:0008914">
    <property type="term" value="F:leucyl-tRNA--protein transferase activity"/>
    <property type="evidence" value="ECO:0007669"/>
    <property type="project" value="UniProtKB-UniRule"/>
</dbReference>
<sequence>MTDGEGMAITPDIMLRAYSIGLFPMAPDAESAHLDWYDPDMRGILPLDAFHVPRRLLRTVLSDRFDIVADRHFEATIRACAAPAPGRETTWINERIVRLFCDLHDMGYAHSVESWQDGVLVGGLYGVAIGGAFFGESMFSRRTDASKAALVSLVARLRIGGFALLDTQFGTAHLARFGGIEIPAWRYKRRLARALALPARWPGEGEAIRREIAAMRPAATGHPPDGP</sequence>
<comment type="catalytic activity">
    <reaction evidence="4">
        <text>N-terminal L-arginyl-[protein] + L-leucyl-tRNA(Leu) = N-terminal L-leucyl-L-arginyl-[protein] + tRNA(Leu) + H(+)</text>
        <dbReference type="Rhea" id="RHEA:50416"/>
        <dbReference type="Rhea" id="RHEA-COMP:9613"/>
        <dbReference type="Rhea" id="RHEA-COMP:9622"/>
        <dbReference type="Rhea" id="RHEA-COMP:12672"/>
        <dbReference type="Rhea" id="RHEA-COMP:12673"/>
        <dbReference type="ChEBI" id="CHEBI:15378"/>
        <dbReference type="ChEBI" id="CHEBI:64719"/>
        <dbReference type="ChEBI" id="CHEBI:78442"/>
        <dbReference type="ChEBI" id="CHEBI:78494"/>
        <dbReference type="ChEBI" id="CHEBI:133044"/>
        <dbReference type="EC" id="2.3.2.6"/>
    </reaction>
</comment>
<dbReference type="PANTHER" id="PTHR30098:SF2">
    <property type="entry name" value="LEUCYL_PHENYLALANYL-TRNA--PROTEIN TRANSFERASE"/>
    <property type="match status" value="1"/>
</dbReference>
<dbReference type="AlphaFoldDB" id="A0A7W4FES2"/>
<comment type="function">
    <text evidence="4">Functions in the N-end rule pathway of protein degradation where it conjugates Leu, Phe and, less efficiently, Met from aminoacyl-tRNAs to the N-termini of proteins containing an N-terminal arginine or lysine.</text>
</comment>
<accession>A0A7W4FES2</accession>
<keyword evidence="2 4" id="KW-0808">Transferase</keyword>
<evidence type="ECO:0000256" key="2">
    <source>
        <dbReference type="ARBA" id="ARBA00022679"/>
    </source>
</evidence>
<dbReference type="SUPFAM" id="SSF55729">
    <property type="entry name" value="Acyl-CoA N-acyltransferases (Nat)"/>
    <property type="match status" value="1"/>
</dbReference>
<dbReference type="NCBIfam" id="TIGR00667">
    <property type="entry name" value="aat"/>
    <property type="match status" value="1"/>
</dbReference>
<dbReference type="InterPro" id="IPR016181">
    <property type="entry name" value="Acyl_CoA_acyltransferase"/>
</dbReference>
<name>A0A7W4FES2_GLUDI</name>
<dbReference type="InterPro" id="IPR004616">
    <property type="entry name" value="Leu/Phe-tRNA_Trfase"/>
</dbReference>
<comment type="caution">
    <text evidence="5">The sequence shown here is derived from an EMBL/GenBank/DDBJ whole genome shotgun (WGS) entry which is preliminary data.</text>
</comment>
<comment type="subcellular location">
    <subcellularLocation>
        <location evidence="4">Cytoplasm</location>
    </subcellularLocation>
</comment>
<comment type="catalytic activity">
    <reaction evidence="4">
        <text>L-phenylalanyl-tRNA(Phe) + an N-terminal L-alpha-aminoacyl-[protein] = an N-terminal L-phenylalanyl-L-alpha-aminoacyl-[protein] + tRNA(Phe)</text>
        <dbReference type="Rhea" id="RHEA:43632"/>
        <dbReference type="Rhea" id="RHEA-COMP:9668"/>
        <dbReference type="Rhea" id="RHEA-COMP:9699"/>
        <dbReference type="Rhea" id="RHEA-COMP:10636"/>
        <dbReference type="Rhea" id="RHEA-COMP:10637"/>
        <dbReference type="ChEBI" id="CHEBI:78442"/>
        <dbReference type="ChEBI" id="CHEBI:78531"/>
        <dbReference type="ChEBI" id="CHEBI:78597"/>
        <dbReference type="ChEBI" id="CHEBI:83561"/>
        <dbReference type="EC" id="2.3.2.6"/>
    </reaction>
</comment>
<protein>
    <recommendedName>
        <fullName evidence="4">Leucyl/phenylalanyl-tRNA--protein transferase</fullName>
        <ecNumber evidence="4">2.3.2.6</ecNumber>
    </recommendedName>
    <alternativeName>
        <fullName evidence="4">L/F-transferase</fullName>
    </alternativeName>
    <alternativeName>
        <fullName evidence="4">Leucyltransferase</fullName>
    </alternativeName>
    <alternativeName>
        <fullName evidence="4">Phenyalanyltransferase</fullName>
    </alternativeName>
</protein>
<evidence type="ECO:0000256" key="4">
    <source>
        <dbReference type="HAMAP-Rule" id="MF_00688"/>
    </source>
</evidence>
<dbReference type="Pfam" id="PF03588">
    <property type="entry name" value="Leu_Phe_trans"/>
    <property type="match status" value="1"/>
</dbReference>
<gene>
    <name evidence="4" type="primary">aat</name>
    <name evidence="5" type="ORF">HLH33_08900</name>
</gene>
<dbReference type="PANTHER" id="PTHR30098">
    <property type="entry name" value="LEUCYL/PHENYLALANYL-TRNA--PROTEIN TRANSFERASE"/>
    <property type="match status" value="1"/>
</dbReference>
<evidence type="ECO:0000256" key="1">
    <source>
        <dbReference type="ARBA" id="ARBA00022490"/>
    </source>
</evidence>